<reference evidence="2 3" key="1">
    <citation type="submission" date="2017-06" db="EMBL/GenBank/DDBJ databases">
        <authorList>
            <person name="Kim H.J."/>
            <person name="Triplett B.A."/>
        </authorList>
    </citation>
    <scope>NUCLEOTIDE SEQUENCE [LARGE SCALE GENOMIC DNA]</scope>
    <source>
        <strain evidence="2 3">DS15</strain>
    </source>
</reference>
<proteinExistence type="predicted"/>
<evidence type="ECO:0000313" key="2">
    <source>
        <dbReference type="EMBL" id="SNT14848.1"/>
    </source>
</evidence>
<keyword evidence="3" id="KW-1185">Reference proteome</keyword>
<accession>A0A239KAQ8</accession>
<gene>
    <name evidence="2" type="ORF">SAMN06295955_11352</name>
</gene>
<sequence length="412" mass="46640">MWWGEYNLFRQTAFDEFWHGHLQEDRKILFIVGRGFDPRALVSLNRIIAQRPDIDRHCIAIEMSNCFDTDGEAVRMRDTNEAGLRQLFAEDRIEIRDLTPTDTDGIRDISRATAHLFADVARNDAGFSDIVLDISTLPRLVYLTLLNQLLGAFVRPNDQAPLASSVNLHVVYGESAVIDRGISKREVDVDLAPLASLGIRLEEEASHDWPKIWFPILAEDVSEQLERIHSRIAPDDVCPVLPLQSVDPRRGDNIIREMGELVFDRMAVTPRDIIFATEWNPFQLYRSLLEAMGRYEESLKFFGGARFIISPLSSKSLSIGCLLALVEKRAKGDRASMRVGMAHIETRRYEANDLGEDLPMVPISLWLTGDCYRIRTAIEAVNPAAPEEVELREPESERERAEEAAAASSPRK</sequence>
<dbReference type="AlphaFoldDB" id="A0A239KAQ8"/>
<feature type="region of interest" description="Disordered" evidence="1">
    <location>
        <begin position="385"/>
        <end position="412"/>
    </location>
</feature>
<protein>
    <submittedName>
        <fullName evidence="2">Uncharacterized protein</fullName>
    </submittedName>
</protein>
<dbReference type="Proteomes" id="UP000198339">
    <property type="component" value="Unassembled WGS sequence"/>
</dbReference>
<organism evidence="2 3">
    <name type="scientific">Sphingopyxis indica</name>
    <dbReference type="NCBI Taxonomy" id="436663"/>
    <lineage>
        <taxon>Bacteria</taxon>
        <taxon>Pseudomonadati</taxon>
        <taxon>Pseudomonadota</taxon>
        <taxon>Alphaproteobacteria</taxon>
        <taxon>Sphingomonadales</taxon>
        <taxon>Sphingomonadaceae</taxon>
        <taxon>Sphingopyxis</taxon>
    </lineage>
</organism>
<dbReference type="EMBL" id="FZPA01000013">
    <property type="protein sequence ID" value="SNT14848.1"/>
    <property type="molecule type" value="Genomic_DNA"/>
</dbReference>
<dbReference type="OrthoDB" id="1550492at2"/>
<evidence type="ECO:0000313" key="3">
    <source>
        <dbReference type="Proteomes" id="UP000198339"/>
    </source>
</evidence>
<dbReference type="RefSeq" id="WP_058818168.1">
    <property type="nucleotide sequence ID" value="NZ_FZPA01000013.1"/>
</dbReference>
<name>A0A239KAQ8_9SPHN</name>
<feature type="compositionally biased region" description="Basic and acidic residues" evidence="1">
    <location>
        <begin position="389"/>
        <end position="403"/>
    </location>
</feature>
<evidence type="ECO:0000256" key="1">
    <source>
        <dbReference type="SAM" id="MobiDB-lite"/>
    </source>
</evidence>